<dbReference type="Gene3D" id="1.10.8.10">
    <property type="entry name" value="DNA helicase RuvA subunit, C-terminal domain"/>
    <property type="match status" value="1"/>
</dbReference>
<dbReference type="STRING" id="349161.Dred_3169"/>
<comment type="function">
    <text evidence="4">Methylates the class 1 translation termination release factors RF1/PrfA and RF2/PrfB on the glutamine residue of the universally conserved GGQ motif.</text>
</comment>
<dbReference type="EC" id="2.1.1.297" evidence="4"/>
<dbReference type="CDD" id="cd02440">
    <property type="entry name" value="AdoMet_MTases"/>
    <property type="match status" value="1"/>
</dbReference>
<comment type="catalytic activity">
    <reaction evidence="4">
        <text>L-glutaminyl-[peptide chain release factor] + S-adenosyl-L-methionine = N(5)-methyl-L-glutaminyl-[peptide chain release factor] + S-adenosyl-L-homocysteine + H(+)</text>
        <dbReference type="Rhea" id="RHEA:42896"/>
        <dbReference type="Rhea" id="RHEA-COMP:10271"/>
        <dbReference type="Rhea" id="RHEA-COMP:10272"/>
        <dbReference type="ChEBI" id="CHEBI:15378"/>
        <dbReference type="ChEBI" id="CHEBI:30011"/>
        <dbReference type="ChEBI" id="CHEBI:57856"/>
        <dbReference type="ChEBI" id="CHEBI:59789"/>
        <dbReference type="ChEBI" id="CHEBI:61891"/>
        <dbReference type="EC" id="2.1.1.297"/>
    </reaction>
</comment>
<dbReference type="GO" id="GO:0032259">
    <property type="term" value="P:methylation"/>
    <property type="evidence" value="ECO:0007669"/>
    <property type="project" value="UniProtKB-KW"/>
</dbReference>
<keyword evidence="2 4" id="KW-0808">Transferase</keyword>
<dbReference type="InterPro" id="IPR040758">
    <property type="entry name" value="PrmC_N"/>
</dbReference>
<keyword evidence="8" id="KW-1185">Reference proteome</keyword>
<dbReference type="AlphaFoldDB" id="A4J9B8"/>
<dbReference type="eggNOG" id="COG2890">
    <property type="taxonomic scope" value="Bacteria"/>
</dbReference>
<evidence type="ECO:0000259" key="6">
    <source>
        <dbReference type="Pfam" id="PF17827"/>
    </source>
</evidence>
<evidence type="ECO:0000256" key="1">
    <source>
        <dbReference type="ARBA" id="ARBA00022603"/>
    </source>
</evidence>
<dbReference type="InterPro" id="IPR025714">
    <property type="entry name" value="Methyltranfer_dom"/>
</dbReference>
<feature type="domain" description="Methyltransferase" evidence="5">
    <location>
        <begin position="119"/>
        <end position="247"/>
    </location>
</feature>
<dbReference type="Pfam" id="PF17827">
    <property type="entry name" value="PrmC_N"/>
    <property type="match status" value="1"/>
</dbReference>
<evidence type="ECO:0000256" key="3">
    <source>
        <dbReference type="ARBA" id="ARBA00022691"/>
    </source>
</evidence>
<dbReference type="InterPro" id="IPR004556">
    <property type="entry name" value="HemK-like"/>
</dbReference>
<evidence type="ECO:0000256" key="2">
    <source>
        <dbReference type="ARBA" id="ARBA00022679"/>
    </source>
</evidence>
<dbReference type="RefSeq" id="WP_011879459.1">
    <property type="nucleotide sequence ID" value="NC_009253.1"/>
</dbReference>
<dbReference type="PANTHER" id="PTHR18895">
    <property type="entry name" value="HEMK METHYLTRANSFERASE"/>
    <property type="match status" value="1"/>
</dbReference>
<organism evidence="7 8">
    <name type="scientific">Desulforamulus reducens (strain ATCC BAA-1160 / DSM 100696 / MI-1)</name>
    <name type="common">Desulfotomaculum reducens</name>
    <dbReference type="NCBI Taxonomy" id="349161"/>
    <lineage>
        <taxon>Bacteria</taxon>
        <taxon>Bacillati</taxon>
        <taxon>Bacillota</taxon>
        <taxon>Clostridia</taxon>
        <taxon>Eubacteriales</taxon>
        <taxon>Peptococcaceae</taxon>
        <taxon>Desulforamulus</taxon>
    </lineage>
</organism>
<feature type="domain" description="Release factor glutamine methyltransferase N-terminal" evidence="6">
    <location>
        <begin position="5"/>
        <end position="75"/>
    </location>
</feature>
<comment type="caution">
    <text evidence="4">Lacks conserved residue(s) required for the propagation of feature annotation.</text>
</comment>
<proteinExistence type="inferred from homology"/>
<dbReference type="EMBL" id="CP000612">
    <property type="protein sequence ID" value="ABO51671.1"/>
    <property type="molecule type" value="Genomic_DNA"/>
</dbReference>
<feature type="binding site" evidence="4">
    <location>
        <position position="192"/>
    </location>
    <ligand>
        <name>S-adenosyl-L-methionine</name>
        <dbReference type="ChEBI" id="CHEBI:59789"/>
    </ligand>
</feature>
<accession>A4J9B8</accession>
<sequence>MNIREALVKGRQYLKEQQIDSFQLDAQVLLSQVTGIDRTGLFMRQEQPLTPQQQEKYQILLERRAQGEPVAYLIGRKEFMGRDFVVTPDVLIPRPDTELMVETAVKFFHKNSSCPPVAVDVGTGSGAIAVSLASLVQELQVYAIDLSEAALKVARQNAERLGMKERVHFQQGNLLEPLLKTMGEEVSIITANLPYVPSGDIPTLMRDVKEFEPHLALDGGPDGLDLYRLLIPQAYRLLQPGGLLLMEIGPGQGTGAKKILPAGQWQGTVLKDLAGRERLVLAEKKGEHF</sequence>
<evidence type="ECO:0000259" key="5">
    <source>
        <dbReference type="Pfam" id="PF13847"/>
    </source>
</evidence>
<comment type="similarity">
    <text evidence="4">Belongs to the protein N5-glutamine methyltransferase family. PrmC subfamily.</text>
</comment>
<evidence type="ECO:0000313" key="7">
    <source>
        <dbReference type="EMBL" id="ABO51671.1"/>
    </source>
</evidence>
<gene>
    <name evidence="4" type="primary">prmC</name>
    <name evidence="7" type="ordered locus">Dred_3169</name>
</gene>
<dbReference type="InterPro" id="IPR050320">
    <property type="entry name" value="N5-glutamine_MTase"/>
</dbReference>
<dbReference type="HAMAP" id="MF_02126">
    <property type="entry name" value="RF_methyltr_PrmC"/>
    <property type="match status" value="1"/>
</dbReference>
<feature type="binding site" evidence="4">
    <location>
        <begin position="122"/>
        <end position="126"/>
    </location>
    <ligand>
        <name>S-adenosyl-L-methionine</name>
        <dbReference type="ChEBI" id="CHEBI:59789"/>
    </ligand>
</feature>
<name>A4J9B8_DESRM</name>
<dbReference type="NCBIfam" id="TIGR00536">
    <property type="entry name" value="hemK_fam"/>
    <property type="match status" value="1"/>
</dbReference>
<dbReference type="InterPro" id="IPR019874">
    <property type="entry name" value="RF_methyltr_PrmC"/>
</dbReference>
<evidence type="ECO:0000256" key="4">
    <source>
        <dbReference type="HAMAP-Rule" id="MF_02126"/>
    </source>
</evidence>
<protein>
    <recommendedName>
        <fullName evidence="4">Release factor glutamine methyltransferase</fullName>
        <shortName evidence="4">RF MTase</shortName>
        <ecNumber evidence="4">2.1.1.297</ecNumber>
    </recommendedName>
    <alternativeName>
        <fullName evidence="4">N5-glutamine methyltransferase PrmC</fullName>
    </alternativeName>
    <alternativeName>
        <fullName evidence="4">Protein-(glutamine-N5) MTase PrmC</fullName>
    </alternativeName>
    <alternativeName>
        <fullName evidence="4">Protein-glutamine N-methyltransferase PrmC</fullName>
    </alternativeName>
</protein>
<keyword evidence="3 4" id="KW-0949">S-adenosyl-L-methionine</keyword>
<dbReference type="Pfam" id="PF13847">
    <property type="entry name" value="Methyltransf_31"/>
    <property type="match status" value="1"/>
</dbReference>
<dbReference type="SUPFAM" id="SSF53335">
    <property type="entry name" value="S-adenosyl-L-methionine-dependent methyltransferases"/>
    <property type="match status" value="1"/>
</dbReference>
<feature type="binding site" evidence="4">
    <location>
        <position position="145"/>
    </location>
    <ligand>
        <name>S-adenosyl-L-methionine</name>
        <dbReference type="ChEBI" id="CHEBI:59789"/>
    </ligand>
</feature>
<dbReference type="PANTHER" id="PTHR18895:SF74">
    <property type="entry name" value="MTRF1L RELEASE FACTOR GLUTAMINE METHYLTRANSFERASE"/>
    <property type="match status" value="1"/>
</dbReference>
<reference evidence="7 8" key="1">
    <citation type="submission" date="2007-03" db="EMBL/GenBank/DDBJ databases">
        <title>Complete sequence of Desulfotomaculum reducens MI-1.</title>
        <authorList>
            <consortium name="US DOE Joint Genome Institute"/>
            <person name="Copeland A."/>
            <person name="Lucas S."/>
            <person name="Lapidus A."/>
            <person name="Barry K."/>
            <person name="Detter J.C."/>
            <person name="Glavina del Rio T."/>
            <person name="Hammon N."/>
            <person name="Israni S."/>
            <person name="Dalin E."/>
            <person name="Tice H."/>
            <person name="Pitluck S."/>
            <person name="Sims D."/>
            <person name="Brettin T."/>
            <person name="Bruce D."/>
            <person name="Han C."/>
            <person name="Tapia R."/>
            <person name="Schmutz J."/>
            <person name="Larimer F."/>
            <person name="Land M."/>
            <person name="Hauser L."/>
            <person name="Kyrpides N."/>
            <person name="Kim E."/>
            <person name="Tebo B.M."/>
            <person name="Richardson P."/>
        </authorList>
    </citation>
    <scope>NUCLEOTIDE SEQUENCE [LARGE SCALE GENOMIC DNA]</scope>
    <source>
        <strain evidence="7 8">MI-1</strain>
    </source>
</reference>
<dbReference type="NCBIfam" id="TIGR03534">
    <property type="entry name" value="RF_mod_PrmC"/>
    <property type="match status" value="1"/>
</dbReference>
<dbReference type="Gene3D" id="3.40.50.150">
    <property type="entry name" value="Vaccinia Virus protein VP39"/>
    <property type="match status" value="1"/>
</dbReference>
<dbReference type="KEGG" id="drm:Dred_3169"/>
<dbReference type="InterPro" id="IPR029063">
    <property type="entry name" value="SAM-dependent_MTases_sf"/>
</dbReference>
<dbReference type="HOGENOM" id="CLU_018398_3_1_9"/>
<keyword evidence="1 4" id="KW-0489">Methyltransferase</keyword>
<dbReference type="GO" id="GO:0102559">
    <property type="term" value="F:peptide chain release factor N(5)-glutamine methyltransferase activity"/>
    <property type="evidence" value="ECO:0007669"/>
    <property type="project" value="UniProtKB-EC"/>
</dbReference>
<dbReference type="Proteomes" id="UP000001556">
    <property type="component" value="Chromosome"/>
</dbReference>
<evidence type="ECO:0000313" key="8">
    <source>
        <dbReference type="Proteomes" id="UP000001556"/>
    </source>
</evidence>
<dbReference type="OrthoDB" id="9784805at2"/>